<dbReference type="Proteomes" id="UP000323105">
    <property type="component" value="Unassembled WGS sequence"/>
</dbReference>
<comment type="caution">
    <text evidence="2">The sequence shown here is derived from an EMBL/GenBank/DDBJ whole genome shotgun (WGS) entry which is preliminary data.</text>
</comment>
<keyword evidence="1" id="KW-0175">Coiled coil</keyword>
<dbReference type="EMBL" id="BKBW01000012">
    <property type="protein sequence ID" value="GEQ77401.1"/>
    <property type="molecule type" value="Genomic_DNA"/>
</dbReference>
<evidence type="ECO:0000313" key="2">
    <source>
        <dbReference type="EMBL" id="GEQ77401.1"/>
    </source>
</evidence>
<protein>
    <submittedName>
        <fullName evidence="2">Uncharacterized protein</fullName>
    </submittedName>
</protein>
<reference evidence="2 3" key="1">
    <citation type="journal article" date="2019" name="Microbiol. Resour. Announc.">
        <title>Draft Genome Sequence of Comamonas testosteroni TA441, a Bacterium That Has a Cryptic Phenol Degradation Gene Cluster.</title>
        <authorList>
            <person name="Arai H."/>
            <person name="Ishii M."/>
        </authorList>
    </citation>
    <scope>NUCLEOTIDE SEQUENCE [LARGE SCALE GENOMIC DNA]</scope>
    <source>
        <strain evidence="2 3">TA441</strain>
    </source>
</reference>
<feature type="coiled-coil region" evidence="1">
    <location>
        <begin position="67"/>
        <end position="94"/>
    </location>
</feature>
<organism evidence="2 3">
    <name type="scientific">Comamonas testosteroni</name>
    <name type="common">Pseudomonas testosteroni</name>
    <dbReference type="NCBI Taxonomy" id="285"/>
    <lineage>
        <taxon>Bacteria</taxon>
        <taxon>Pseudomonadati</taxon>
        <taxon>Pseudomonadota</taxon>
        <taxon>Betaproteobacteria</taxon>
        <taxon>Burkholderiales</taxon>
        <taxon>Comamonadaceae</taxon>
        <taxon>Comamonas</taxon>
    </lineage>
</organism>
<dbReference type="AlphaFoldDB" id="A0A5A7MKG0"/>
<sequence length="186" mass="19971">MIELEARPTQAEFASVIGVSQQNVSALMADGKLPTGGTWAELLTAYCNRLREVAAGRMSGELGGLDLVQERAGLARAQREAQELKNAVARGEYAPIGILADVLGLACSAIVDRMDQFEGQVRKACPDLPQEVLLIVLRIMADARNEWIRSTSQLVNKEVEAMAQLDADETAAFDIRAGSVEEGDAA</sequence>
<evidence type="ECO:0000313" key="3">
    <source>
        <dbReference type="Proteomes" id="UP000323105"/>
    </source>
</evidence>
<accession>A0A5A7MKG0</accession>
<name>A0A5A7MKG0_COMTE</name>
<evidence type="ECO:0000256" key="1">
    <source>
        <dbReference type="SAM" id="Coils"/>
    </source>
</evidence>
<gene>
    <name evidence="2" type="ORF">CTTA_4406</name>
</gene>
<proteinExistence type="predicted"/>